<reference evidence="1" key="2">
    <citation type="submission" date="2020-11" db="EMBL/GenBank/DDBJ databases">
        <authorList>
            <person name="McCartney M.A."/>
            <person name="Auch B."/>
            <person name="Kono T."/>
            <person name="Mallez S."/>
            <person name="Becker A."/>
            <person name="Gohl D.M."/>
            <person name="Silverstein K.A.T."/>
            <person name="Koren S."/>
            <person name="Bechman K.B."/>
            <person name="Herman A."/>
            <person name="Abrahante J.E."/>
            <person name="Garbe J."/>
        </authorList>
    </citation>
    <scope>NUCLEOTIDE SEQUENCE</scope>
    <source>
        <strain evidence="1">Duluth1</strain>
        <tissue evidence="1">Whole animal</tissue>
    </source>
</reference>
<dbReference type="SUPFAM" id="SSF51445">
    <property type="entry name" value="(Trans)glycosidases"/>
    <property type="match status" value="1"/>
</dbReference>
<keyword evidence="2" id="KW-1185">Reference proteome</keyword>
<dbReference type="EMBL" id="JAIWYP010000016">
    <property type="protein sequence ID" value="KAH3695198.1"/>
    <property type="molecule type" value="Genomic_DNA"/>
</dbReference>
<reference evidence="1" key="1">
    <citation type="journal article" date="2019" name="bioRxiv">
        <title>The Genome of the Zebra Mussel, Dreissena polymorpha: A Resource for Invasive Species Research.</title>
        <authorList>
            <person name="McCartney M.A."/>
            <person name="Auch B."/>
            <person name="Kono T."/>
            <person name="Mallez S."/>
            <person name="Zhang Y."/>
            <person name="Obille A."/>
            <person name="Becker A."/>
            <person name="Abrahante J.E."/>
            <person name="Garbe J."/>
            <person name="Badalamenti J.P."/>
            <person name="Herman A."/>
            <person name="Mangelson H."/>
            <person name="Liachko I."/>
            <person name="Sullivan S."/>
            <person name="Sone E.D."/>
            <person name="Koren S."/>
            <person name="Silverstein K.A.T."/>
            <person name="Beckman K.B."/>
            <person name="Gohl D.M."/>
        </authorList>
    </citation>
    <scope>NUCLEOTIDE SEQUENCE</scope>
    <source>
        <strain evidence="1">Duluth1</strain>
        <tissue evidence="1">Whole animal</tissue>
    </source>
</reference>
<dbReference type="Gene3D" id="3.20.20.80">
    <property type="entry name" value="Glycosidases"/>
    <property type="match status" value="1"/>
</dbReference>
<evidence type="ECO:0000313" key="1">
    <source>
        <dbReference type="EMBL" id="KAH3695198.1"/>
    </source>
</evidence>
<dbReference type="Proteomes" id="UP000828390">
    <property type="component" value="Unassembled WGS sequence"/>
</dbReference>
<evidence type="ECO:0000313" key="2">
    <source>
        <dbReference type="Proteomes" id="UP000828390"/>
    </source>
</evidence>
<dbReference type="InterPro" id="IPR017853">
    <property type="entry name" value="GH"/>
</dbReference>
<comment type="caution">
    <text evidence="1">The sequence shown here is derived from an EMBL/GenBank/DDBJ whole genome shotgun (WGS) entry which is preliminary data.</text>
</comment>
<accession>A0A9D4BJ17</accession>
<dbReference type="AlphaFoldDB" id="A0A9D4BJ17"/>
<organism evidence="1 2">
    <name type="scientific">Dreissena polymorpha</name>
    <name type="common">Zebra mussel</name>
    <name type="synonym">Mytilus polymorpha</name>
    <dbReference type="NCBI Taxonomy" id="45954"/>
    <lineage>
        <taxon>Eukaryota</taxon>
        <taxon>Metazoa</taxon>
        <taxon>Spiralia</taxon>
        <taxon>Lophotrochozoa</taxon>
        <taxon>Mollusca</taxon>
        <taxon>Bivalvia</taxon>
        <taxon>Autobranchia</taxon>
        <taxon>Heteroconchia</taxon>
        <taxon>Euheterodonta</taxon>
        <taxon>Imparidentia</taxon>
        <taxon>Neoheterodontei</taxon>
        <taxon>Myida</taxon>
        <taxon>Dreissenoidea</taxon>
        <taxon>Dreissenidae</taxon>
        <taxon>Dreissena</taxon>
    </lineage>
</organism>
<proteinExistence type="predicted"/>
<sequence length="61" mass="6976">MASERGLKLAGWEDGFWDGYDPLSVEDLNRQGEVYVNPWNNIWEWGSGSNAYKYANAGYKV</sequence>
<gene>
    <name evidence="1" type="ORF">DPMN_082654</name>
</gene>
<name>A0A9D4BJ17_DREPO</name>
<protein>
    <submittedName>
        <fullName evidence="1">Uncharacterized protein</fullName>
    </submittedName>
</protein>